<dbReference type="PANTHER" id="PTHR45436">
    <property type="entry name" value="SENSOR HISTIDINE KINASE YKOH"/>
    <property type="match status" value="1"/>
</dbReference>
<dbReference type="SUPFAM" id="SSF158472">
    <property type="entry name" value="HAMP domain-like"/>
    <property type="match status" value="1"/>
</dbReference>
<evidence type="ECO:0000256" key="7">
    <source>
        <dbReference type="ARBA" id="ARBA00022692"/>
    </source>
</evidence>
<dbReference type="Gene3D" id="1.10.287.130">
    <property type="match status" value="1"/>
</dbReference>
<dbReference type="EC" id="2.7.13.3" evidence="3"/>
<keyword evidence="12" id="KW-0902">Two-component regulatory system</keyword>
<dbReference type="SUPFAM" id="SSF47384">
    <property type="entry name" value="Homodimeric domain of signal transducing histidine kinase"/>
    <property type="match status" value="1"/>
</dbReference>
<dbReference type="Gene3D" id="3.30.565.10">
    <property type="entry name" value="Histidine kinase-like ATPase, C-terminal domain"/>
    <property type="match status" value="1"/>
</dbReference>
<keyword evidence="13 14" id="KW-0472">Membrane</keyword>
<organism evidence="17 18">
    <name type="scientific">Paenibacillus shirakamiensis</name>
    <dbReference type="NCBI Taxonomy" id="1265935"/>
    <lineage>
        <taxon>Bacteria</taxon>
        <taxon>Bacillati</taxon>
        <taxon>Bacillota</taxon>
        <taxon>Bacilli</taxon>
        <taxon>Bacillales</taxon>
        <taxon>Paenibacillaceae</taxon>
        <taxon>Paenibacillus</taxon>
    </lineage>
</organism>
<keyword evidence="6 17" id="KW-0808">Transferase</keyword>
<dbReference type="SUPFAM" id="SSF55874">
    <property type="entry name" value="ATPase domain of HSP90 chaperone/DNA topoisomerase II/histidine kinase"/>
    <property type="match status" value="1"/>
</dbReference>
<reference evidence="17 18" key="1">
    <citation type="submission" date="2021-03" db="EMBL/GenBank/DDBJ databases">
        <title>Genomic Encyclopedia of Type Strains, Phase IV (KMG-IV): sequencing the most valuable type-strain genomes for metagenomic binning, comparative biology and taxonomic classification.</title>
        <authorList>
            <person name="Goeker M."/>
        </authorList>
    </citation>
    <scope>NUCLEOTIDE SEQUENCE [LARGE SCALE GENOMIC DNA]</scope>
    <source>
        <strain evidence="17 18">DSM 26806</strain>
    </source>
</reference>
<dbReference type="RefSeq" id="WP_209865692.1">
    <property type="nucleotide sequence ID" value="NZ_JAGGLD010000009.1"/>
</dbReference>
<evidence type="ECO:0000256" key="11">
    <source>
        <dbReference type="ARBA" id="ARBA00022989"/>
    </source>
</evidence>
<proteinExistence type="predicted"/>
<keyword evidence="18" id="KW-1185">Reference proteome</keyword>
<dbReference type="Pfam" id="PF00672">
    <property type="entry name" value="HAMP"/>
    <property type="match status" value="1"/>
</dbReference>
<dbReference type="Pfam" id="PF02518">
    <property type="entry name" value="HATPase_c"/>
    <property type="match status" value="1"/>
</dbReference>
<evidence type="ECO:0000256" key="1">
    <source>
        <dbReference type="ARBA" id="ARBA00000085"/>
    </source>
</evidence>
<dbReference type="InterPro" id="IPR005467">
    <property type="entry name" value="His_kinase_dom"/>
</dbReference>
<evidence type="ECO:0000313" key="18">
    <source>
        <dbReference type="Proteomes" id="UP001519288"/>
    </source>
</evidence>
<comment type="subcellular location">
    <subcellularLocation>
        <location evidence="2">Cell membrane</location>
        <topology evidence="2">Multi-pass membrane protein</topology>
    </subcellularLocation>
</comment>
<dbReference type="PRINTS" id="PR00344">
    <property type="entry name" value="BCTRLSENSOR"/>
</dbReference>
<evidence type="ECO:0000256" key="14">
    <source>
        <dbReference type="SAM" id="Phobius"/>
    </source>
</evidence>
<evidence type="ECO:0000259" key="16">
    <source>
        <dbReference type="PROSITE" id="PS50885"/>
    </source>
</evidence>
<dbReference type="InterPro" id="IPR003594">
    <property type="entry name" value="HATPase_dom"/>
</dbReference>
<name>A0ABS4JLC2_9BACL</name>
<evidence type="ECO:0000256" key="8">
    <source>
        <dbReference type="ARBA" id="ARBA00022741"/>
    </source>
</evidence>
<evidence type="ECO:0000256" key="9">
    <source>
        <dbReference type="ARBA" id="ARBA00022777"/>
    </source>
</evidence>
<evidence type="ECO:0000256" key="4">
    <source>
        <dbReference type="ARBA" id="ARBA00022475"/>
    </source>
</evidence>
<keyword evidence="8" id="KW-0547">Nucleotide-binding</keyword>
<evidence type="ECO:0000256" key="2">
    <source>
        <dbReference type="ARBA" id="ARBA00004651"/>
    </source>
</evidence>
<keyword evidence="10" id="KW-0067">ATP-binding</keyword>
<sequence>MTKKRSHPPTRSLKERLSPRSLRSQLLVRSLFILAALLMLIGGLQYWLMKDFLYSSRAEALEAQIMSLPGGLLGTKEAIENRPAQTDEESSKFEAGVRKLGRPFLFHETSLALIDQEGNFKDISAEYGMTAPQLQKNVYVQRLQQKETLPMAPNESKYEIAQDNKGNEQLIVIRHARTHSPSETPSLIQMGMDTAPLRDQLLQQLLIFTVLSVLALAGGLLLYIPVLRRTLIPLSRMVEVVQQTDAGNLAERFPEAQGQTEIDRLSASFNGMLERLEHSFDAEKESKERMRQFIADASHELRTPLTSIHGFLEVLMRGAADNPEKLQAALRSMHGESRRINKLVEDLLLLTKLDQAPQMIFQQVRMDALLYEMQPQLHMLAGERTVDMDITADVTALADPDRMKQVILNLFHNAVQHTHPEHGLIRVSLQASEDMITLQIQDNGSGIEPQHLAHIFDRFYRSESSRTRKSGGAGLGLSITQAIIEAHQGTIRATSQPGKGTTLCIELHASQV</sequence>
<dbReference type="CDD" id="cd06225">
    <property type="entry name" value="HAMP"/>
    <property type="match status" value="1"/>
</dbReference>
<keyword evidence="4" id="KW-1003">Cell membrane</keyword>
<dbReference type="PROSITE" id="PS50109">
    <property type="entry name" value="HIS_KIN"/>
    <property type="match status" value="1"/>
</dbReference>
<dbReference type="CDD" id="cd00075">
    <property type="entry name" value="HATPase"/>
    <property type="match status" value="1"/>
</dbReference>
<keyword evidence="11 14" id="KW-1133">Transmembrane helix</keyword>
<dbReference type="InterPro" id="IPR003660">
    <property type="entry name" value="HAMP_dom"/>
</dbReference>
<gene>
    <name evidence="17" type="ORF">J2Z69_003595</name>
</gene>
<protein>
    <recommendedName>
        <fullName evidence="3">histidine kinase</fullName>
        <ecNumber evidence="3">2.7.13.3</ecNumber>
    </recommendedName>
</protein>
<keyword evidence="9 17" id="KW-0418">Kinase</keyword>
<dbReference type="InterPro" id="IPR036097">
    <property type="entry name" value="HisK_dim/P_sf"/>
</dbReference>
<dbReference type="SMART" id="SM00304">
    <property type="entry name" value="HAMP"/>
    <property type="match status" value="1"/>
</dbReference>
<dbReference type="PROSITE" id="PS50885">
    <property type="entry name" value="HAMP"/>
    <property type="match status" value="1"/>
</dbReference>
<evidence type="ECO:0000256" key="10">
    <source>
        <dbReference type="ARBA" id="ARBA00022840"/>
    </source>
</evidence>
<evidence type="ECO:0000256" key="13">
    <source>
        <dbReference type="ARBA" id="ARBA00023136"/>
    </source>
</evidence>
<dbReference type="SMART" id="SM00388">
    <property type="entry name" value="HisKA"/>
    <property type="match status" value="1"/>
</dbReference>
<evidence type="ECO:0000259" key="15">
    <source>
        <dbReference type="PROSITE" id="PS50109"/>
    </source>
</evidence>
<dbReference type="GO" id="GO:0004673">
    <property type="term" value="F:protein histidine kinase activity"/>
    <property type="evidence" value="ECO:0007669"/>
    <property type="project" value="UniProtKB-EC"/>
</dbReference>
<dbReference type="InterPro" id="IPR050428">
    <property type="entry name" value="TCS_sensor_his_kinase"/>
</dbReference>
<evidence type="ECO:0000256" key="12">
    <source>
        <dbReference type="ARBA" id="ARBA00023012"/>
    </source>
</evidence>
<feature type="domain" description="Histidine kinase" evidence="15">
    <location>
        <begin position="296"/>
        <end position="511"/>
    </location>
</feature>
<dbReference type="Gene3D" id="6.10.340.10">
    <property type="match status" value="1"/>
</dbReference>
<dbReference type="PANTHER" id="PTHR45436:SF5">
    <property type="entry name" value="SENSOR HISTIDINE KINASE TRCS"/>
    <property type="match status" value="1"/>
</dbReference>
<feature type="transmembrane region" description="Helical" evidence="14">
    <location>
        <begin position="205"/>
        <end position="227"/>
    </location>
</feature>
<dbReference type="EMBL" id="JAGGLD010000009">
    <property type="protein sequence ID" value="MBP2002509.1"/>
    <property type="molecule type" value="Genomic_DNA"/>
</dbReference>
<evidence type="ECO:0000256" key="5">
    <source>
        <dbReference type="ARBA" id="ARBA00022553"/>
    </source>
</evidence>
<dbReference type="InterPro" id="IPR036890">
    <property type="entry name" value="HATPase_C_sf"/>
</dbReference>
<keyword evidence="7 14" id="KW-0812">Transmembrane</keyword>
<comment type="catalytic activity">
    <reaction evidence="1">
        <text>ATP + protein L-histidine = ADP + protein N-phospho-L-histidine.</text>
        <dbReference type="EC" id="2.7.13.3"/>
    </reaction>
</comment>
<dbReference type="Pfam" id="PF00512">
    <property type="entry name" value="HisKA"/>
    <property type="match status" value="1"/>
</dbReference>
<accession>A0ABS4JLC2</accession>
<dbReference type="InterPro" id="IPR004358">
    <property type="entry name" value="Sig_transdc_His_kin-like_C"/>
</dbReference>
<feature type="transmembrane region" description="Helical" evidence="14">
    <location>
        <begin position="26"/>
        <end position="48"/>
    </location>
</feature>
<feature type="domain" description="HAMP" evidence="16">
    <location>
        <begin position="228"/>
        <end position="281"/>
    </location>
</feature>
<dbReference type="CDD" id="cd00082">
    <property type="entry name" value="HisKA"/>
    <property type="match status" value="1"/>
</dbReference>
<comment type="caution">
    <text evidence="17">The sequence shown here is derived from an EMBL/GenBank/DDBJ whole genome shotgun (WGS) entry which is preliminary data.</text>
</comment>
<evidence type="ECO:0000256" key="6">
    <source>
        <dbReference type="ARBA" id="ARBA00022679"/>
    </source>
</evidence>
<dbReference type="Proteomes" id="UP001519288">
    <property type="component" value="Unassembled WGS sequence"/>
</dbReference>
<keyword evidence="5" id="KW-0597">Phosphoprotein</keyword>
<dbReference type="SMART" id="SM00387">
    <property type="entry name" value="HATPase_c"/>
    <property type="match status" value="1"/>
</dbReference>
<dbReference type="InterPro" id="IPR003661">
    <property type="entry name" value="HisK_dim/P_dom"/>
</dbReference>
<evidence type="ECO:0000313" key="17">
    <source>
        <dbReference type="EMBL" id="MBP2002509.1"/>
    </source>
</evidence>
<evidence type="ECO:0000256" key="3">
    <source>
        <dbReference type="ARBA" id="ARBA00012438"/>
    </source>
</evidence>